<evidence type="ECO:0000256" key="1">
    <source>
        <dbReference type="SAM" id="SignalP"/>
    </source>
</evidence>
<dbReference type="GeneID" id="9942226"/>
<accession>A0A1S0U180</accession>
<keyword evidence="1" id="KW-0732">Signal</keyword>
<name>A0A1S0U180_LOALO</name>
<gene>
    <name evidence="2" type="ORF">LOAG_04824</name>
</gene>
<dbReference type="EMBL" id="JH712557">
    <property type="protein sequence ID" value="EFO23662.1"/>
    <property type="molecule type" value="Genomic_DNA"/>
</dbReference>
<dbReference type="CTD" id="9942226"/>
<sequence>MLLSVYQFLLVFVDVAGKFYVVKRTSNRRKDLADKNRKLVMDCSGHLPMMGEDWFKRERSGSEDVGFREYGPAKRATGKLHFKLLWYLELHNGMAGHEMLKCGPSACNLCDLGRRERVLTYGAFSGLRKYAF</sequence>
<feature type="chain" id="PRO_5010221903" evidence="1">
    <location>
        <begin position="18"/>
        <end position="132"/>
    </location>
</feature>
<dbReference type="InParanoid" id="A0A1S0U180"/>
<organism evidence="2">
    <name type="scientific">Loa loa</name>
    <name type="common">Eye worm</name>
    <name type="synonym">Filaria loa</name>
    <dbReference type="NCBI Taxonomy" id="7209"/>
    <lineage>
        <taxon>Eukaryota</taxon>
        <taxon>Metazoa</taxon>
        <taxon>Ecdysozoa</taxon>
        <taxon>Nematoda</taxon>
        <taxon>Chromadorea</taxon>
        <taxon>Rhabditida</taxon>
        <taxon>Spirurina</taxon>
        <taxon>Spiruromorpha</taxon>
        <taxon>Filarioidea</taxon>
        <taxon>Onchocercidae</taxon>
        <taxon>Loa</taxon>
    </lineage>
</organism>
<evidence type="ECO:0000313" key="2">
    <source>
        <dbReference type="EMBL" id="EFO23662.1"/>
    </source>
</evidence>
<dbReference type="KEGG" id="loa:LOAG_04824"/>
<reference evidence="2" key="1">
    <citation type="submission" date="2012-04" db="EMBL/GenBank/DDBJ databases">
        <title>The Genome Sequence of Loa loa.</title>
        <authorList>
            <consortium name="The Broad Institute Genome Sequencing Platform"/>
            <consortium name="Broad Institute Genome Sequencing Center for Infectious Disease"/>
            <person name="Nutman T.B."/>
            <person name="Fink D.L."/>
            <person name="Russ C."/>
            <person name="Young S."/>
            <person name="Zeng Q."/>
            <person name="Gargeya S."/>
            <person name="Alvarado L."/>
            <person name="Berlin A."/>
            <person name="Chapman S.B."/>
            <person name="Chen Z."/>
            <person name="Freedman E."/>
            <person name="Gellesch M."/>
            <person name="Goldberg J."/>
            <person name="Griggs A."/>
            <person name="Gujja S."/>
            <person name="Heilman E.R."/>
            <person name="Heiman D."/>
            <person name="Howarth C."/>
            <person name="Mehta T."/>
            <person name="Neiman D."/>
            <person name="Pearson M."/>
            <person name="Roberts A."/>
            <person name="Saif S."/>
            <person name="Shea T."/>
            <person name="Shenoy N."/>
            <person name="Sisk P."/>
            <person name="Stolte C."/>
            <person name="Sykes S."/>
            <person name="White J."/>
            <person name="Yandava C."/>
            <person name="Haas B."/>
            <person name="Henn M.R."/>
            <person name="Nusbaum C."/>
            <person name="Birren B."/>
        </authorList>
    </citation>
    <scope>NUCLEOTIDE SEQUENCE [LARGE SCALE GENOMIC DNA]</scope>
</reference>
<feature type="signal peptide" evidence="1">
    <location>
        <begin position="1"/>
        <end position="17"/>
    </location>
</feature>
<dbReference type="RefSeq" id="XP_003140409.1">
    <property type="nucleotide sequence ID" value="XM_003140361.1"/>
</dbReference>
<proteinExistence type="predicted"/>
<protein>
    <submittedName>
        <fullName evidence="2">Uncharacterized protein</fullName>
    </submittedName>
</protein>
<dbReference type="AlphaFoldDB" id="A0A1S0U180"/>